<reference evidence="1" key="1">
    <citation type="journal article" date="2021" name="Proc. Natl. Acad. Sci. U.S.A.">
        <title>A Catalog of Tens of Thousands of Viruses from Human Metagenomes Reveals Hidden Associations with Chronic Diseases.</title>
        <authorList>
            <person name="Tisza M.J."/>
            <person name="Buck C.B."/>
        </authorList>
    </citation>
    <scope>NUCLEOTIDE SEQUENCE</scope>
    <source>
        <strain evidence="1">CtKzN3</strain>
    </source>
</reference>
<accession>A0A8S5NH06</accession>
<name>A0A8S5NH06_9CAUD</name>
<evidence type="ECO:0000313" key="1">
    <source>
        <dbReference type="EMBL" id="DAD93594.1"/>
    </source>
</evidence>
<organism evidence="1">
    <name type="scientific">Podoviridae sp. ctKzN3</name>
    <dbReference type="NCBI Taxonomy" id="2826553"/>
    <lineage>
        <taxon>Viruses</taxon>
        <taxon>Duplodnaviria</taxon>
        <taxon>Heunggongvirae</taxon>
        <taxon>Uroviricota</taxon>
        <taxon>Caudoviricetes</taxon>
    </lineage>
</organism>
<sequence>MGIFGGLFSSLMNAVSNVFGNGMIDDMDDIAIVEMFESHLAQLSGMVSEITPFALKADDSYLSLIYNKLDKVPAIELYDGNYQEKLVELMTEAETLLPDSEKSLVKLDKIETEIKGVATQIQTYLKEPTSTLEEAKLWDSKFVKGVNEHIPPHYKKGENMDDTMSEVMRAFRNWSSFAQASIDLYGSQRLINATYEAVIEGEDAMAYMSEILDLNTRENSTFGGDLHEDVIVPYAGFFGSGFFF</sequence>
<protein>
    <submittedName>
        <fullName evidence="1">Uncharacterized protein</fullName>
    </submittedName>
</protein>
<proteinExistence type="predicted"/>
<dbReference type="EMBL" id="BK015163">
    <property type="protein sequence ID" value="DAD93594.1"/>
    <property type="molecule type" value="Genomic_DNA"/>
</dbReference>